<reference evidence="1 2" key="1">
    <citation type="submission" date="2020-04" db="EMBL/GenBank/DDBJ databases">
        <title>Genome-Wide Identification of 5-Methylcytosine Sites in Bacterial Genomes By High-Throughput Sequencing of MspJI Restriction Fragments.</title>
        <authorList>
            <person name="Wu V."/>
        </authorList>
    </citation>
    <scope>NUCLEOTIDE SEQUENCE [LARGE SCALE GENOMIC DNA]</scope>
    <source>
        <strain evidence="1 2">S2</strain>
    </source>
</reference>
<dbReference type="AlphaFoldDB" id="A0A6H1PAC3"/>
<sequence length="72" mass="7949">MDNKNQKANPKKELAGSFYHPSYYQETDDLSAGLATTHEQASDTYTEGEIGAVIDDVNGKDIPIPQKGYDKQ</sequence>
<evidence type="ECO:0000313" key="2">
    <source>
        <dbReference type="Proteomes" id="UP000501868"/>
    </source>
</evidence>
<dbReference type="Pfam" id="PF13217">
    <property type="entry name" value="DUF4025"/>
    <property type="match status" value="1"/>
</dbReference>
<organism evidence="1 2">
    <name type="scientific">Priestia megaterium</name>
    <name type="common">Bacillus megaterium</name>
    <dbReference type="NCBI Taxonomy" id="1404"/>
    <lineage>
        <taxon>Bacteria</taxon>
        <taxon>Bacillati</taxon>
        <taxon>Bacillota</taxon>
        <taxon>Bacilli</taxon>
        <taxon>Bacillales</taxon>
        <taxon>Bacillaceae</taxon>
        <taxon>Priestia</taxon>
    </lineage>
</organism>
<reference evidence="1 2" key="2">
    <citation type="submission" date="2020-04" db="EMBL/GenBank/DDBJ databases">
        <authorList>
            <person name="Fomenkov A."/>
            <person name="Anton B.P."/>
            <person name="Roberts R.J."/>
        </authorList>
    </citation>
    <scope>NUCLEOTIDE SEQUENCE [LARGE SCALE GENOMIC DNA]</scope>
    <source>
        <strain evidence="1 2">S2</strain>
    </source>
</reference>
<protein>
    <submittedName>
        <fullName evidence="1">DUF4025 domain-containing protein</fullName>
    </submittedName>
</protein>
<dbReference type="InterPro" id="IPR025100">
    <property type="entry name" value="DUF4025"/>
</dbReference>
<evidence type="ECO:0000313" key="1">
    <source>
        <dbReference type="EMBL" id="QIZ10415.1"/>
    </source>
</evidence>
<accession>A0A6H1PAC3</accession>
<proteinExistence type="predicted"/>
<dbReference type="EMBL" id="CP051128">
    <property type="protein sequence ID" value="QIZ10415.1"/>
    <property type="molecule type" value="Genomic_DNA"/>
</dbReference>
<name>A0A6H1PAC3_PRIMG</name>
<dbReference type="Proteomes" id="UP000501868">
    <property type="component" value="Chromosome"/>
</dbReference>
<gene>
    <name evidence="1" type="ORF">HFZ78_29940</name>
</gene>